<dbReference type="Proteomes" id="UP000886595">
    <property type="component" value="Unassembled WGS sequence"/>
</dbReference>
<gene>
    <name evidence="1" type="ORF">Bca52824_086055</name>
</gene>
<dbReference type="EMBL" id="JAAMPC010000017">
    <property type="protein sequence ID" value="KAG2246427.1"/>
    <property type="molecule type" value="Genomic_DNA"/>
</dbReference>
<comment type="caution">
    <text evidence="1">The sequence shown here is derived from an EMBL/GenBank/DDBJ whole genome shotgun (WGS) entry which is preliminary data.</text>
</comment>
<dbReference type="OrthoDB" id="1928787at2759"/>
<dbReference type="PANTHER" id="PTHR35461:SF8">
    <property type="entry name" value="LOW PROTEIN: ATP-DEPENDENT RNA HELICASE-LIKE PROTEIN"/>
    <property type="match status" value="1"/>
</dbReference>
<dbReference type="PANTHER" id="PTHR35461">
    <property type="entry name" value="BNAANNG14610D PROTEIN"/>
    <property type="match status" value="1"/>
</dbReference>
<evidence type="ECO:0000313" key="1">
    <source>
        <dbReference type="EMBL" id="KAG2246427.1"/>
    </source>
</evidence>
<protein>
    <submittedName>
        <fullName evidence="1">Uncharacterized protein</fullName>
    </submittedName>
</protein>
<name>A0A8X7P8V0_BRACI</name>
<accession>A0A8X7P8V0</accession>
<sequence>MFQKTNSFFHRTLHSLKSNSLDGDNIFASFLNIWESDLKNSNGEKKTEACSSRSPRDCNRMEKKIKKMYVTETGDIEKALDVEEALYYYSRLRSQVYLNIVGKFFNDLYA</sequence>
<reference evidence="1 2" key="1">
    <citation type="submission" date="2020-02" db="EMBL/GenBank/DDBJ databases">
        <authorList>
            <person name="Ma Q."/>
            <person name="Huang Y."/>
            <person name="Song X."/>
            <person name="Pei D."/>
        </authorList>
    </citation>
    <scope>NUCLEOTIDE SEQUENCE [LARGE SCALE GENOMIC DNA]</scope>
    <source>
        <strain evidence="1">Sxm20200214</strain>
        <tissue evidence="1">Leaf</tissue>
    </source>
</reference>
<evidence type="ECO:0000313" key="2">
    <source>
        <dbReference type="Proteomes" id="UP000886595"/>
    </source>
</evidence>
<dbReference type="AlphaFoldDB" id="A0A8X7P8V0"/>
<keyword evidence="2" id="KW-1185">Reference proteome</keyword>
<proteinExistence type="predicted"/>
<organism evidence="1 2">
    <name type="scientific">Brassica carinata</name>
    <name type="common">Ethiopian mustard</name>
    <name type="synonym">Abyssinian cabbage</name>
    <dbReference type="NCBI Taxonomy" id="52824"/>
    <lineage>
        <taxon>Eukaryota</taxon>
        <taxon>Viridiplantae</taxon>
        <taxon>Streptophyta</taxon>
        <taxon>Embryophyta</taxon>
        <taxon>Tracheophyta</taxon>
        <taxon>Spermatophyta</taxon>
        <taxon>Magnoliopsida</taxon>
        <taxon>eudicotyledons</taxon>
        <taxon>Gunneridae</taxon>
        <taxon>Pentapetalae</taxon>
        <taxon>rosids</taxon>
        <taxon>malvids</taxon>
        <taxon>Brassicales</taxon>
        <taxon>Brassicaceae</taxon>
        <taxon>Brassiceae</taxon>
        <taxon>Brassica</taxon>
    </lineage>
</organism>